<proteinExistence type="predicted"/>
<organism evidence="5 6">
    <name type="scientific">Eiseniibacteriota bacterium</name>
    <dbReference type="NCBI Taxonomy" id="2212470"/>
    <lineage>
        <taxon>Bacteria</taxon>
        <taxon>Candidatus Eiseniibacteriota</taxon>
    </lineage>
</organism>
<dbReference type="InterPro" id="IPR051309">
    <property type="entry name" value="ABCF_ATPase"/>
</dbReference>
<keyword evidence="1" id="KW-0547">Nucleotide-binding</keyword>
<evidence type="ECO:0000313" key="6">
    <source>
        <dbReference type="Proteomes" id="UP001593833"/>
    </source>
</evidence>
<accession>A0ABV6YM75</accession>
<feature type="non-terminal residue" evidence="5">
    <location>
        <position position="391"/>
    </location>
</feature>
<dbReference type="SMART" id="SM00382">
    <property type="entry name" value="AAA"/>
    <property type="match status" value="1"/>
</dbReference>
<dbReference type="InterPro" id="IPR003439">
    <property type="entry name" value="ABC_transporter-like_ATP-bd"/>
</dbReference>
<keyword evidence="3" id="KW-0175">Coiled coil</keyword>
<name>A0ABV6YM75_UNCEI</name>
<dbReference type="PANTHER" id="PTHR42855:SF2">
    <property type="entry name" value="DRUG RESISTANCE ABC TRANSPORTER,ATP-BINDING PROTEIN"/>
    <property type="match status" value="1"/>
</dbReference>
<feature type="coiled-coil region" evidence="3">
    <location>
        <begin position="310"/>
        <end position="341"/>
    </location>
</feature>
<evidence type="ECO:0000259" key="4">
    <source>
        <dbReference type="PROSITE" id="PS50893"/>
    </source>
</evidence>
<dbReference type="InterPro" id="IPR027417">
    <property type="entry name" value="P-loop_NTPase"/>
</dbReference>
<dbReference type="PROSITE" id="PS50893">
    <property type="entry name" value="ABC_TRANSPORTER_2"/>
    <property type="match status" value="1"/>
</dbReference>
<dbReference type="InterPro" id="IPR003593">
    <property type="entry name" value="AAA+_ATPase"/>
</dbReference>
<keyword evidence="2 5" id="KW-0067">ATP-binding</keyword>
<dbReference type="InterPro" id="IPR032781">
    <property type="entry name" value="ABC_tran_Xtn"/>
</dbReference>
<evidence type="ECO:0000256" key="1">
    <source>
        <dbReference type="ARBA" id="ARBA00022741"/>
    </source>
</evidence>
<evidence type="ECO:0000256" key="3">
    <source>
        <dbReference type="SAM" id="Coils"/>
    </source>
</evidence>
<dbReference type="SUPFAM" id="SSF52540">
    <property type="entry name" value="P-loop containing nucleoside triphosphate hydrolases"/>
    <property type="match status" value="1"/>
</dbReference>
<feature type="domain" description="ABC transporter" evidence="4">
    <location>
        <begin position="4"/>
        <end position="270"/>
    </location>
</feature>
<keyword evidence="6" id="KW-1185">Reference proteome</keyword>
<dbReference type="CDD" id="cd03221">
    <property type="entry name" value="ABCF_EF-3"/>
    <property type="match status" value="1"/>
</dbReference>
<evidence type="ECO:0000256" key="2">
    <source>
        <dbReference type="ARBA" id="ARBA00022840"/>
    </source>
</evidence>
<dbReference type="PANTHER" id="PTHR42855">
    <property type="entry name" value="ABC TRANSPORTER ATP-BINDING SUBUNIT"/>
    <property type="match status" value="1"/>
</dbReference>
<comment type="caution">
    <text evidence="5">The sequence shown here is derived from an EMBL/GenBank/DDBJ whole genome shotgun (WGS) entry which is preliminary data.</text>
</comment>
<sequence>MVLIRADHLTFTHEGQVETLLEDLSFTIDDRSRVGLIGDNGCGKTTLFALLRGVLRASSGSVFAKDGLSLGYLPQETADVSSPIFEESGTGRIERSPEAGRELSVADYLWSARPELAALKTQIDSYGNAADMAYSELIARFDEMGGYRFEAIFEKMLAGFDLTADKLTLPLANLSGGEKTKTALCRLLLREPDLLILDEPTNHLEIATLTWLEEYLCASRVPYVVISHDRHFLDACSESIWELSDRTLSFYAGNYSFYSEQRDQEIARQQHEHKVQQRKVKQLKKDLQRRKQWAASHQAQTGTEGRAPVYENVVNLARKAAQRAKNMEARIERMIDQEEGKSPRLPRERYITLESCPLKNQTVLTLRGLGKSLGEHRVFESIDLALANGAR</sequence>
<evidence type="ECO:0000313" key="5">
    <source>
        <dbReference type="EMBL" id="MFC1573435.1"/>
    </source>
</evidence>
<gene>
    <name evidence="5" type="ORF">ACFL6M_07540</name>
</gene>
<dbReference type="Proteomes" id="UP001593833">
    <property type="component" value="Unassembled WGS sequence"/>
</dbReference>
<dbReference type="Pfam" id="PF12848">
    <property type="entry name" value="ABC_tran_Xtn"/>
    <property type="match status" value="1"/>
</dbReference>
<dbReference type="GO" id="GO:0005524">
    <property type="term" value="F:ATP binding"/>
    <property type="evidence" value="ECO:0007669"/>
    <property type="project" value="UniProtKB-KW"/>
</dbReference>
<protein>
    <submittedName>
        <fullName evidence="5">ATP-binding cassette domain-containing protein</fullName>
    </submittedName>
</protein>
<dbReference type="Gene3D" id="3.40.50.300">
    <property type="entry name" value="P-loop containing nucleotide triphosphate hydrolases"/>
    <property type="match status" value="1"/>
</dbReference>
<dbReference type="EMBL" id="JBHPKH010000161">
    <property type="protein sequence ID" value="MFC1573435.1"/>
    <property type="molecule type" value="Genomic_DNA"/>
</dbReference>
<reference evidence="5 6" key="1">
    <citation type="submission" date="2024-09" db="EMBL/GenBank/DDBJ databases">
        <authorList>
            <person name="D'Angelo T."/>
        </authorList>
    </citation>
    <scope>NUCLEOTIDE SEQUENCE [LARGE SCALE GENOMIC DNA]</scope>
    <source>
        <strain evidence="5">SAG AM-320-E07</strain>
    </source>
</reference>
<dbReference type="Pfam" id="PF00005">
    <property type="entry name" value="ABC_tran"/>
    <property type="match status" value="1"/>
</dbReference>